<dbReference type="Proteomes" id="UP000813385">
    <property type="component" value="Unassembled WGS sequence"/>
</dbReference>
<keyword evidence="8" id="KW-1185">Reference proteome</keyword>
<dbReference type="AlphaFoldDB" id="A0A8K0TCK5"/>
<evidence type="ECO:0000256" key="4">
    <source>
        <dbReference type="SAM" id="SignalP"/>
    </source>
</evidence>
<dbReference type="PANTHER" id="PTHR43248:SF25">
    <property type="entry name" value="AB HYDROLASE-1 DOMAIN-CONTAINING PROTEIN-RELATED"/>
    <property type="match status" value="1"/>
</dbReference>
<evidence type="ECO:0000313" key="8">
    <source>
        <dbReference type="Proteomes" id="UP000813385"/>
    </source>
</evidence>
<dbReference type="InterPro" id="IPR029058">
    <property type="entry name" value="AB_hydrolase_fold"/>
</dbReference>
<proteinExistence type="inferred from homology"/>
<comment type="caution">
    <text evidence="7">The sequence shown here is derived from an EMBL/GenBank/DDBJ whole genome shotgun (WGS) entry which is preliminary data.</text>
</comment>
<feature type="domain" description="Peptidase S33 tripeptidyl aminopeptidase-like C-terminal" evidence="6">
    <location>
        <begin position="469"/>
        <end position="558"/>
    </location>
</feature>
<dbReference type="SUPFAM" id="SSF53474">
    <property type="entry name" value="alpha/beta-Hydrolases"/>
    <property type="match status" value="1"/>
</dbReference>
<feature type="signal peptide" evidence="4">
    <location>
        <begin position="1"/>
        <end position="28"/>
    </location>
</feature>
<name>A0A8K0TCK5_9PEZI</name>
<feature type="chain" id="PRO_5035473105" evidence="4">
    <location>
        <begin position="29"/>
        <end position="620"/>
    </location>
</feature>
<dbReference type="InterPro" id="IPR000073">
    <property type="entry name" value="AB_hydrolase_1"/>
</dbReference>
<dbReference type="InterPro" id="IPR051601">
    <property type="entry name" value="Serine_prot/Carboxylest_S33"/>
</dbReference>
<dbReference type="Pfam" id="PF00561">
    <property type="entry name" value="Abhydrolase_1"/>
    <property type="match status" value="1"/>
</dbReference>
<organism evidence="7 8">
    <name type="scientific">Plectosphaerella cucumerina</name>
    <dbReference type="NCBI Taxonomy" id="40658"/>
    <lineage>
        <taxon>Eukaryota</taxon>
        <taxon>Fungi</taxon>
        <taxon>Dikarya</taxon>
        <taxon>Ascomycota</taxon>
        <taxon>Pezizomycotina</taxon>
        <taxon>Sordariomycetes</taxon>
        <taxon>Hypocreomycetidae</taxon>
        <taxon>Glomerellales</taxon>
        <taxon>Plectosphaerellaceae</taxon>
        <taxon>Plectosphaerella</taxon>
    </lineage>
</organism>
<accession>A0A8K0TCK5</accession>
<feature type="compositionally biased region" description="Acidic residues" evidence="3">
    <location>
        <begin position="575"/>
        <end position="584"/>
    </location>
</feature>
<reference evidence="7" key="1">
    <citation type="journal article" date="2021" name="Nat. Commun.">
        <title>Genetic determinants of endophytism in the Arabidopsis root mycobiome.</title>
        <authorList>
            <person name="Mesny F."/>
            <person name="Miyauchi S."/>
            <person name="Thiergart T."/>
            <person name="Pickel B."/>
            <person name="Atanasova L."/>
            <person name="Karlsson M."/>
            <person name="Huettel B."/>
            <person name="Barry K.W."/>
            <person name="Haridas S."/>
            <person name="Chen C."/>
            <person name="Bauer D."/>
            <person name="Andreopoulos W."/>
            <person name="Pangilinan J."/>
            <person name="LaButti K."/>
            <person name="Riley R."/>
            <person name="Lipzen A."/>
            <person name="Clum A."/>
            <person name="Drula E."/>
            <person name="Henrissat B."/>
            <person name="Kohler A."/>
            <person name="Grigoriev I.V."/>
            <person name="Martin F.M."/>
            <person name="Hacquard S."/>
        </authorList>
    </citation>
    <scope>NUCLEOTIDE SEQUENCE</scope>
    <source>
        <strain evidence="7">MPI-CAGE-AT-0016</strain>
    </source>
</reference>
<evidence type="ECO:0000256" key="2">
    <source>
        <dbReference type="ARBA" id="ARBA00022801"/>
    </source>
</evidence>
<dbReference type="Pfam" id="PF08386">
    <property type="entry name" value="Abhydrolase_4"/>
    <property type="match status" value="1"/>
</dbReference>
<evidence type="ECO:0000256" key="1">
    <source>
        <dbReference type="ARBA" id="ARBA00010088"/>
    </source>
</evidence>
<feature type="region of interest" description="Disordered" evidence="3">
    <location>
        <begin position="575"/>
        <end position="601"/>
    </location>
</feature>
<dbReference type="Gene3D" id="3.40.50.1820">
    <property type="entry name" value="alpha/beta hydrolase"/>
    <property type="match status" value="1"/>
</dbReference>
<evidence type="ECO:0000313" key="7">
    <source>
        <dbReference type="EMBL" id="KAH7350024.1"/>
    </source>
</evidence>
<gene>
    <name evidence="7" type="ORF">B0T11DRAFT_333043</name>
</gene>
<dbReference type="InterPro" id="IPR013595">
    <property type="entry name" value="Pept_S33_TAP-like_C"/>
</dbReference>
<sequence length="620" mass="69583">MVVFSVSPTASWLAAGLCAISQIQSVSAMLPGAPHSSSGGGGLHRRQFQFPDHKWAAIKPSKELEWQPCYTDDDPTLVCARLIVPMDYENCASNQTVTLAVIKRPAQDTENYLGPVFINPGGPGGSGVDWLAMGAEILHRRVGVNHDLISWDPRGVGRTTPKQACWANGQRRAIWNEKWAELDTLAEFDDPNWIRQVIEQYKYEHKACEDMLGRTGILKHLHTAAHAHDLDRLLTATGNSMMRFWGVSWGSVLATYYASIFPHKVERIVSEANVDVRHWVQGGLVTELDDASRHFDYLYRTCAADKDCPLHEPTAEGVKQRLDKILDDLAARPIVKWRSGTYSPLPYLYTIAHARSELDMGFRETTYFLRSVVQQLASLEWTLGQTNWDHLDGWSERSALGDPEASAEFMDVRRWDAYDPDYRVRVLRSEEITQCSDWPELNLDIENVQSEVKEALAISQTGGLSAMWKVWCAGATRPKKRYEGPFGGNTSFPILFLNSWDIVTPVVSAFRNSEIFPGSEVVTLDAYGHGATMESDCINAHVYAYFQNGTMPETNSTCADIPDIKYGWGDWEDSAPEEDEDVFPAEDGPLKGGIRKRGVSPSAEDLYDKIRSRESRLWSI</sequence>
<feature type="domain" description="AB hydrolase-1" evidence="5">
    <location>
        <begin position="115"/>
        <end position="278"/>
    </location>
</feature>
<protein>
    <submittedName>
        <fullName evidence="7">Uncharacterized protein</fullName>
    </submittedName>
</protein>
<keyword evidence="4" id="KW-0732">Signal</keyword>
<evidence type="ECO:0000259" key="5">
    <source>
        <dbReference type="Pfam" id="PF00561"/>
    </source>
</evidence>
<comment type="similarity">
    <text evidence="1">Belongs to the peptidase S33 family.</text>
</comment>
<evidence type="ECO:0000259" key="6">
    <source>
        <dbReference type="Pfam" id="PF08386"/>
    </source>
</evidence>
<keyword evidence="2" id="KW-0378">Hydrolase</keyword>
<dbReference type="OrthoDB" id="425534at2759"/>
<dbReference type="PANTHER" id="PTHR43248">
    <property type="entry name" value="2-SUCCINYL-6-HYDROXY-2,4-CYCLOHEXADIENE-1-CARBOXYLATE SYNTHASE"/>
    <property type="match status" value="1"/>
</dbReference>
<dbReference type="EMBL" id="JAGPXD010000006">
    <property type="protein sequence ID" value="KAH7350024.1"/>
    <property type="molecule type" value="Genomic_DNA"/>
</dbReference>
<evidence type="ECO:0000256" key="3">
    <source>
        <dbReference type="SAM" id="MobiDB-lite"/>
    </source>
</evidence>
<dbReference type="GO" id="GO:0016787">
    <property type="term" value="F:hydrolase activity"/>
    <property type="evidence" value="ECO:0007669"/>
    <property type="project" value="UniProtKB-KW"/>
</dbReference>